<evidence type="ECO:0000256" key="1">
    <source>
        <dbReference type="ARBA" id="ARBA00022737"/>
    </source>
</evidence>
<dbReference type="InterPro" id="IPR027417">
    <property type="entry name" value="P-loop_NTPase"/>
</dbReference>
<gene>
    <name evidence="3" type="ORF">FB45DRAFT_340601</name>
</gene>
<sequence>MASHRSNRKRDALLDNTIPLLDFAGDALDLLPVLGLSAVAKGLSLIVTRVRDARANDDSRRSFMAEAKLLESTLMNMVITTEGAVSALDNDEGHRKQVVLNGIAQSQDLRLRVETLLSVIQDLRERSKDLKGGKGASGFLKGVVYSSGNASLLSEMKESLASAARNFQMEGQISIEKILAAAIQIAKDMEEQKVLDDLPRTDAGYRCVDELKSEFHPGTRQEMFGELTQWLEDPDQLPVYFLSGGAGLGKSSITHQLCARLDNSTEGCSLGASFFFVRGSGDLESARLFFSSLAHQLAQSQPSLRPYITSAAREYLKRRSRQQMKHTFEDLFRRPFQRAVLTFPKPVALVIDGLDECRDRDLIPNLLESLLELPSVLPGIRVFLTSRPEPYIQSVLTSASALPSISHRSLNETVAQWEGDVRLYLEQMVPKISPYGDFVHHNPDQLERLIKRAAGVFNFARVAVRFLDAYHDHPEEQFALLLSDEGTGLSALDALYLQILSLAFPPEGWSTPLRAARLRSFLIFIGLSREPLSPDAMALLRLETEISKADIISMTDRLRSVLLIDSQGRIVALHATFNEFLLDPQRCVNSLYHVDRTAGNGLLASACLGTFTFPMMSDYLVADEDTPIREYINYSQKHWDVHLKEAEFSSSLKAVLIHFLETQIPAYMRLHARSWSEGLFKHFEGWFPRSAENGTQIVVALAKAQVYHGLMWAVFNSRGRFPHLSAEHTANWLRRKVHPEFAVRCGVDLTVSDADLARFRSAHNRLMEQIRAGGPAMQALWLDPWAPYMVGDRHALWLDRALCTSNF</sequence>
<organism evidence="3 4">
    <name type="scientific">Roridomyces roridus</name>
    <dbReference type="NCBI Taxonomy" id="1738132"/>
    <lineage>
        <taxon>Eukaryota</taxon>
        <taxon>Fungi</taxon>
        <taxon>Dikarya</taxon>
        <taxon>Basidiomycota</taxon>
        <taxon>Agaricomycotina</taxon>
        <taxon>Agaricomycetes</taxon>
        <taxon>Agaricomycetidae</taxon>
        <taxon>Agaricales</taxon>
        <taxon>Marasmiineae</taxon>
        <taxon>Mycenaceae</taxon>
        <taxon>Roridomyces</taxon>
    </lineage>
</organism>
<dbReference type="AlphaFoldDB" id="A0AAD7B3X4"/>
<evidence type="ECO:0000313" key="4">
    <source>
        <dbReference type="Proteomes" id="UP001221142"/>
    </source>
</evidence>
<dbReference type="Pfam" id="PF24883">
    <property type="entry name" value="NPHP3_N"/>
    <property type="match status" value="1"/>
</dbReference>
<name>A0AAD7B3X4_9AGAR</name>
<evidence type="ECO:0000259" key="2">
    <source>
        <dbReference type="PROSITE" id="PS50837"/>
    </source>
</evidence>
<dbReference type="EMBL" id="JARKIF010000037">
    <property type="protein sequence ID" value="KAJ7609939.1"/>
    <property type="molecule type" value="Genomic_DNA"/>
</dbReference>
<keyword evidence="4" id="KW-1185">Reference proteome</keyword>
<keyword evidence="1" id="KW-0677">Repeat</keyword>
<accession>A0AAD7B3X4</accession>
<dbReference type="InterPro" id="IPR007111">
    <property type="entry name" value="NACHT_NTPase"/>
</dbReference>
<dbReference type="PANTHER" id="PTHR10039">
    <property type="entry name" value="AMELOGENIN"/>
    <property type="match status" value="1"/>
</dbReference>
<comment type="caution">
    <text evidence="3">The sequence shown here is derived from an EMBL/GenBank/DDBJ whole genome shotgun (WGS) entry which is preliminary data.</text>
</comment>
<dbReference type="Gene3D" id="3.40.50.300">
    <property type="entry name" value="P-loop containing nucleotide triphosphate hydrolases"/>
    <property type="match status" value="1"/>
</dbReference>
<feature type="domain" description="NACHT" evidence="2">
    <location>
        <begin position="238"/>
        <end position="388"/>
    </location>
</feature>
<protein>
    <recommendedName>
        <fullName evidence="2">NACHT domain-containing protein</fullName>
    </recommendedName>
</protein>
<dbReference type="PROSITE" id="PS50837">
    <property type="entry name" value="NACHT"/>
    <property type="match status" value="1"/>
</dbReference>
<dbReference type="Proteomes" id="UP001221142">
    <property type="component" value="Unassembled WGS sequence"/>
</dbReference>
<dbReference type="InterPro" id="IPR056884">
    <property type="entry name" value="NPHP3-like_N"/>
</dbReference>
<dbReference type="SUPFAM" id="SSF52540">
    <property type="entry name" value="P-loop containing nucleoside triphosphate hydrolases"/>
    <property type="match status" value="1"/>
</dbReference>
<evidence type="ECO:0000313" key="3">
    <source>
        <dbReference type="EMBL" id="KAJ7609939.1"/>
    </source>
</evidence>
<reference evidence="3" key="1">
    <citation type="submission" date="2023-03" db="EMBL/GenBank/DDBJ databases">
        <title>Massive genome expansion in bonnet fungi (Mycena s.s.) driven by repeated elements and novel gene families across ecological guilds.</title>
        <authorList>
            <consortium name="Lawrence Berkeley National Laboratory"/>
            <person name="Harder C.B."/>
            <person name="Miyauchi S."/>
            <person name="Viragh M."/>
            <person name="Kuo A."/>
            <person name="Thoen E."/>
            <person name="Andreopoulos B."/>
            <person name="Lu D."/>
            <person name="Skrede I."/>
            <person name="Drula E."/>
            <person name="Henrissat B."/>
            <person name="Morin E."/>
            <person name="Kohler A."/>
            <person name="Barry K."/>
            <person name="LaButti K."/>
            <person name="Morin E."/>
            <person name="Salamov A."/>
            <person name="Lipzen A."/>
            <person name="Mereny Z."/>
            <person name="Hegedus B."/>
            <person name="Baldrian P."/>
            <person name="Stursova M."/>
            <person name="Weitz H."/>
            <person name="Taylor A."/>
            <person name="Grigoriev I.V."/>
            <person name="Nagy L.G."/>
            <person name="Martin F."/>
            <person name="Kauserud H."/>
        </authorList>
    </citation>
    <scope>NUCLEOTIDE SEQUENCE</scope>
    <source>
        <strain evidence="3">9284</strain>
    </source>
</reference>
<proteinExistence type="predicted"/>
<dbReference type="PANTHER" id="PTHR10039:SF17">
    <property type="entry name" value="FUNGAL STAND N-TERMINAL GOODBYE DOMAIN-CONTAINING PROTEIN-RELATED"/>
    <property type="match status" value="1"/>
</dbReference>